<evidence type="ECO:0000313" key="6">
    <source>
        <dbReference type="Proteomes" id="UP000183567"/>
    </source>
</evidence>
<dbReference type="Pfam" id="PF00400">
    <property type="entry name" value="WD40"/>
    <property type="match status" value="3"/>
</dbReference>
<dbReference type="Gene3D" id="2.130.10.10">
    <property type="entry name" value="YVTN repeat-like/Quinoprotein amine dehydrogenase"/>
    <property type="match status" value="1"/>
</dbReference>
<dbReference type="AlphaFoldDB" id="A0A1J8Q1Z4"/>
<dbReference type="SUPFAM" id="SSF50978">
    <property type="entry name" value="WD40 repeat-like"/>
    <property type="match status" value="1"/>
</dbReference>
<dbReference type="OrthoDB" id="8954335at2759"/>
<gene>
    <name evidence="5" type="ORF">AZE42_12532</name>
</gene>
<feature type="non-terminal residue" evidence="5">
    <location>
        <position position="366"/>
    </location>
</feature>
<dbReference type="SMART" id="SM00320">
    <property type="entry name" value="WD40"/>
    <property type="match status" value="3"/>
</dbReference>
<dbReference type="InterPro" id="IPR027417">
    <property type="entry name" value="P-loop_NTPase"/>
</dbReference>
<comment type="caution">
    <text evidence="5">The sequence shown here is derived from an EMBL/GenBank/DDBJ whole genome shotgun (WGS) entry which is preliminary data.</text>
</comment>
<feature type="domain" description="G" evidence="4">
    <location>
        <begin position="11"/>
        <end position="147"/>
    </location>
</feature>
<evidence type="ECO:0000259" key="4">
    <source>
        <dbReference type="Pfam" id="PF01926"/>
    </source>
</evidence>
<dbReference type="InterPro" id="IPR006073">
    <property type="entry name" value="GTP-bd"/>
</dbReference>
<feature type="repeat" description="WD" evidence="3">
    <location>
        <begin position="265"/>
        <end position="306"/>
    </location>
</feature>
<dbReference type="PANTHER" id="PTHR19879">
    <property type="entry name" value="TRANSCRIPTION INITIATION FACTOR TFIID"/>
    <property type="match status" value="1"/>
</dbReference>
<dbReference type="InterPro" id="IPR020472">
    <property type="entry name" value="WD40_PAC1"/>
</dbReference>
<dbReference type="GO" id="GO:0005525">
    <property type="term" value="F:GTP binding"/>
    <property type="evidence" value="ECO:0007669"/>
    <property type="project" value="InterPro"/>
</dbReference>
<name>A0A1J8Q1Z4_9AGAM</name>
<dbReference type="InterPro" id="IPR036322">
    <property type="entry name" value="WD40_repeat_dom_sf"/>
</dbReference>
<feature type="repeat" description="WD" evidence="3">
    <location>
        <begin position="315"/>
        <end position="346"/>
    </location>
</feature>
<dbReference type="STRING" id="180088.A0A1J8Q1Z4"/>
<dbReference type="InterPro" id="IPR019775">
    <property type="entry name" value="WD40_repeat_CS"/>
</dbReference>
<proteinExistence type="predicted"/>
<accession>A0A1J8Q1Z4</accession>
<sequence length="366" mass="40135">MASKSTQPKNVIIIGHSGMGKSSLINMLRHPLSVGDSPARCSNDTVGCTREEKAYECNLPRPNGQPYKVMVHDTVGLEEERWGFLPASAAKKRLKKYLKSYVKENKLHLLLYCMSGQRGGQKKAQAKNYKEFKSVVGNVPVVLVITKLDLLNYTTGSAFLDDWWSSKGNQRVLQELGMESADHICVISFPKDNSNGTIFDDCQARCSDIQMLPKSSPLRPHRVFERHADWVSSLAFSPDETHIATGSGDGTVLIWNLQTGAHTDIGGHTGFIRSVSFSPDGQRIATGGYDGRVCIWDISSRTLLFALSAEHDSRAVSFSPDGHQVASVGDGSVKIWDTTTSSTSHSLNDRGHWTLAYTPDGSMLAC</sequence>
<protein>
    <recommendedName>
        <fullName evidence="4">G domain-containing protein</fullName>
    </recommendedName>
</protein>
<evidence type="ECO:0000256" key="2">
    <source>
        <dbReference type="ARBA" id="ARBA00022737"/>
    </source>
</evidence>
<evidence type="ECO:0000313" key="5">
    <source>
        <dbReference type="EMBL" id="OJA15606.1"/>
    </source>
</evidence>
<dbReference type="CDD" id="cd00882">
    <property type="entry name" value="Ras_like_GTPase"/>
    <property type="match status" value="1"/>
</dbReference>
<evidence type="ECO:0000256" key="3">
    <source>
        <dbReference type="PROSITE-ProRule" id="PRU00221"/>
    </source>
</evidence>
<keyword evidence="2" id="KW-0677">Repeat</keyword>
<dbReference type="PRINTS" id="PR00449">
    <property type="entry name" value="RASTRNSFRMNG"/>
</dbReference>
<organism evidence="5 6">
    <name type="scientific">Rhizopogon vesiculosus</name>
    <dbReference type="NCBI Taxonomy" id="180088"/>
    <lineage>
        <taxon>Eukaryota</taxon>
        <taxon>Fungi</taxon>
        <taxon>Dikarya</taxon>
        <taxon>Basidiomycota</taxon>
        <taxon>Agaricomycotina</taxon>
        <taxon>Agaricomycetes</taxon>
        <taxon>Agaricomycetidae</taxon>
        <taxon>Boletales</taxon>
        <taxon>Suillineae</taxon>
        <taxon>Rhizopogonaceae</taxon>
        <taxon>Rhizopogon</taxon>
    </lineage>
</organism>
<keyword evidence="6" id="KW-1185">Reference proteome</keyword>
<dbReference type="SUPFAM" id="SSF52540">
    <property type="entry name" value="P-loop containing nucleoside triphosphate hydrolases"/>
    <property type="match status" value="1"/>
</dbReference>
<reference evidence="5 6" key="1">
    <citation type="submission" date="2016-03" db="EMBL/GenBank/DDBJ databases">
        <title>Comparative genomics of the ectomycorrhizal sister species Rhizopogon vinicolor and Rhizopogon vesiculosus (Basidiomycota: Boletales) reveals a divergence of the mating type B locus.</title>
        <authorList>
            <person name="Mujic A.B."/>
            <person name="Kuo A."/>
            <person name="Tritt A."/>
            <person name="Lipzen A."/>
            <person name="Chen C."/>
            <person name="Johnson J."/>
            <person name="Sharma A."/>
            <person name="Barry K."/>
            <person name="Grigoriev I.V."/>
            <person name="Spatafora J.W."/>
        </authorList>
    </citation>
    <scope>NUCLEOTIDE SEQUENCE [LARGE SCALE GENOMIC DNA]</scope>
    <source>
        <strain evidence="5 6">AM-OR11-056</strain>
    </source>
</reference>
<keyword evidence="1 3" id="KW-0853">WD repeat</keyword>
<dbReference type="InterPro" id="IPR015943">
    <property type="entry name" value="WD40/YVTN_repeat-like_dom_sf"/>
</dbReference>
<dbReference type="PROSITE" id="PS50082">
    <property type="entry name" value="WD_REPEATS_2"/>
    <property type="match status" value="3"/>
</dbReference>
<dbReference type="Pfam" id="PF01926">
    <property type="entry name" value="MMR_HSR1"/>
    <property type="match status" value="1"/>
</dbReference>
<dbReference type="Gene3D" id="3.40.50.300">
    <property type="entry name" value="P-loop containing nucleotide triphosphate hydrolases"/>
    <property type="match status" value="1"/>
</dbReference>
<dbReference type="PROSITE" id="PS00678">
    <property type="entry name" value="WD_REPEATS_1"/>
    <property type="match status" value="2"/>
</dbReference>
<dbReference type="Proteomes" id="UP000183567">
    <property type="component" value="Unassembled WGS sequence"/>
</dbReference>
<dbReference type="InterPro" id="IPR001680">
    <property type="entry name" value="WD40_rpt"/>
</dbReference>
<dbReference type="PRINTS" id="PR00320">
    <property type="entry name" value="GPROTEINBRPT"/>
</dbReference>
<dbReference type="EMBL" id="LVVM01002993">
    <property type="protein sequence ID" value="OJA15606.1"/>
    <property type="molecule type" value="Genomic_DNA"/>
</dbReference>
<feature type="repeat" description="WD" evidence="3">
    <location>
        <begin position="224"/>
        <end position="265"/>
    </location>
</feature>
<dbReference type="PROSITE" id="PS50294">
    <property type="entry name" value="WD_REPEATS_REGION"/>
    <property type="match status" value="2"/>
</dbReference>
<dbReference type="PANTHER" id="PTHR19879:SF9">
    <property type="entry name" value="TRANSCRIPTION INITIATION FACTOR TFIID SUBUNIT 5"/>
    <property type="match status" value="1"/>
</dbReference>
<evidence type="ECO:0000256" key="1">
    <source>
        <dbReference type="ARBA" id="ARBA00022574"/>
    </source>
</evidence>